<protein>
    <submittedName>
        <fullName evidence="1">Uncharacterized protein</fullName>
    </submittedName>
</protein>
<keyword evidence="2" id="KW-1185">Reference proteome</keyword>
<dbReference type="RefSeq" id="XP_018689002.1">
    <property type="nucleotide sequence ID" value="XM_018841293.1"/>
</dbReference>
<sequence>MTVIQHVQPWLVLMVEPHPADQTMSRWRLIEEPSPHAPVAYQGDDPDVEERVTTMICVDGSRPTDVHIPRALLESIEKIGLHADHQPYLNTAVFPHLREIFDNGDVPYYVAQHLDRGGLDVREEEHLDMVILRNRAKIHSQVKPALPGWIRDVVDDPARQIELKIRISMDFRTKTEQQGPMRVSYTNGVVRIVSDAWLLPPANLTYCWRAGRPVFTVERPIPNYAV</sequence>
<dbReference type="EMBL" id="LVYI01000010">
    <property type="protein sequence ID" value="OAP55635.1"/>
    <property type="molecule type" value="Genomic_DNA"/>
</dbReference>
<comment type="caution">
    <text evidence="1">The sequence shown here is derived from an EMBL/GenBank/DDBJ whole genome shotgun (WGS) entry which is preliminary data.</text>
</comment>
<gene>
    <name evidence="1" type="ORF">AYL99_09787</name>
</gene>
<dbReference type="AlphaFoldDB" id="A0A178Z9B7"/>
<reference evidence="1 2" key="1">
    <citation type="submission" date="2016-04" db="EMBL/GenBank/DDBJ databases">
        <title>Draft genome of Fonsecaea erecta CBS 125763.</title>
        <authorList>
            <person name="Weiss V.A."/>
            <person name="Vicente V.A."/>
            <person name="Raittz R.T."/>
            <person name="Moreno L.F."/>
            <person name="De Souza E.M."/>
            <person name="Pedrosa F.O."/>
            <person name="Steffens M.B."/>
            <person name="Faoro H."/>
            <person name="Tadra-Sfeir M.Z."/>
            <person name="Najafzadeh M.J."/>
            <person name="Felipe M.S."/>
            <person name="Teixeira M."/>
            <person name="Sun J."/>
            <person name="Xi L."/>
            <person name="Gomes R."/>
            <person name="De Azevedo C.M."/>
            <person name="Salgado C.G."/>
            <person name="Da Silva M.B."/>
            <person name="Nascimento M.F."/>
            <person name="Queiroz-Telles F."/>
            <person name="Attili D.S."/>
            <person name="Gorbushina A."/>
        </authorList>
    </citation>
    <scope>NUCLEOTIDE SEQUENCE [LARGE SCALE GENOMIC DNA]</scope>
    <source>
        <strain evidence="1 2">CBS 125763</strain>
    </source>
</reference>
<dbReference type="Proteomes" id="UP000078343">
    <property type="component" value="Unassembled WGS sequence"/>
</dbReference>
<evidence type="ECO:0000313" key="1">
    <source>
        <dbReference type="EMBL" id="OAP55635.1"/>
    </source>
</evidence>
<proteinExistence type="predicted"/>
<dbReference type="OrthoDB" id="4130493at2759"/>
<dbReference type="GeneID" id="30013955"/>
<accession>A0A178Z9B7</accession>
<name>A0A178Z9B7_9EURO</name>
<evidence type="ECO:0000313" key="2">
    <source>
        <dbReference type="Proteomes" id="UP000078343"/>
    </source>
</evidence>
<organism evidence="1 2">
    <name type="scientific">Fonsecaea erecta</name>
    <dbReference type="NCBI Taxonomy" id="1367422"/>
    <lineage>
        <taxon>Eukaryota</taxon>
        <taxon>Fungi</taxon>
        <taxon>Dikarya</taxon>
        <taxon>Ascomycota</taxon>
        <taxon>Pezizomycotina</taxon>
        <taxon>Eurotiomycetes</taxon>
        <taxon>Chaetothyriomycetidae</taxon>
        <taxon>Chaetothyriales</taxon>
        <taxon>Herpotrichiellaceae</taxon>
        <taxon>Fonsecaea</taxon>
    </lineage>
</organism>